<feature type="compositionally biased region" description="Low complexity" evidence="5">
    <location>
        <begin position="1651"/>
        <end position="1663"/>
    </location>
</feature>
<feature type="compositionally biased region" description="Pro residues" evidence="5">
    <location>
        <begin position="1034"/>
        <end position="1043"/>
    </location>
</feature>
<dbReference type="Gene3D" id="1.20.1270.10">
    <property type="match status" value="1"/>
</dbReference>
<dbReference type="GO" id="GO:0016020">
    <property type="term" value="C:membrane"/>
    <property type="evidence" value="ECO:0007669"/>
    <property type="project" value="UniProtKB-SubCell"/>
</dbReference>
<feature type="region of interest" description="Disordered" evidence="5">
    <location>
        <begin position="893"/>
        <end position="921"/>
    </location>
</feature>
<dbReference type="GO" id="GO:0016422">
    <property type="term" value="F:mRNA (2'-O-methyladenosine-N6-)-methyltransferase activity"/>
    <property type="evidence" value="ECO:0007669"/>
    <property type="project" value="InterPro"/>
</dbReference>
<dbReference type="GO" id="GO:0055085">
    <property type="term" value="P:transmembrane transport"/>
    <property type="evidence" value="ECO:0007669"/>
    <property type="project" value="InterPro"/>
</dbReference>
<dbReference type="GO" id="GO:0099122">
    <property type="term" value="F:RNA polymerase II C-terminal domain binding"/>
    <property type="evidence" value="ECO:0007669"/>
    <property type="project" value="InterPro"/>
</dbReference>
<dbReference type="InterPro" id="IPR004776">
    <property type="entry name" value="Mem_transp_PIN-like"/>
</dbReference>
<dbReference type="GO" id="GO:0035556">
    <property type="term" value="P:intracellular signal transduction"/>
    <property type="evidence" value="ECO:0007669"/>
    <property type="project" value="InterPro"/>
</dbReference>
<feature type="region of interest" description="Disordered" evidence="5">
    <location>
        <begin position="1564"/>
        <end position="1593"/>
    </location>
</feature>
<dbReference type="InterPro" id="IPR029048">
    <property type="entry name" value="HSP70_C_sf"/>
</dbReference>
<dbReference type="InterPro" id="IPR036390">
    <property type="entry name" value="WH_DNA-bd_sf"/>
</dbReference>
<comment type="subcellular location">
    <subcellularLocation>
        <location evidence="1">Membrane</location>
        <topology evidence="1">Multi-pass membrane protein</topology>
    </subcellularLocation>
</comment>
<feature type="transmembrane region" description="Helical" evidence="6">
    <location>
        <begin position="250"/>
        <end position="269"/>
    </location>
</feature>
<dbReference type="Pfam" id="PF03547">
    <property type="entry name" value="Mem_trans"/>
    <property type="match status" value="1"/>
</dbReference>
<dbReference type="GO" id="GO:0005634">
    <property type="term" value="C:nucleus"/>
    <property type="evidence" value="ECO:0007669"/>
    <property type="project" value="TreeGrafter"/>
</dbReference>
<protein>
    <recommendedName>
        <fullName evidence="7">DEP domain-containing protein</fullName>
    </recommendedName>
</protein>
<feature type="transmembrane region" description="Helical" evidence="6">
    <location>
        <begin position="478"/>
        <end position="500"/>
    </location>
</feature>
<feature type="compositionally biased region" description="Pro residues" evidence="5">
    <location>
        <begin position="833"/>
        <end position="865"/>
    </location>
</feature>
<feature type="region of interest" description="Disordered" evidence="5">
    <location>
        <begin position="936"/>
        <end position="989"/>
    </location>
</feature>
<keyword evidence="3 6" id="KW-1133">Transmembrane helix</keyword>
<evidence type="ECO:0000256" key="2">
    <source>
        <dbReference type="ARBA" id="ARBA00022692"/>
    </source>
</evidence>
<feature type="transmembrane region" description="Helical" evidence="6">
    <location>
        <begin position="157"/>
        <end position="179"/>
    </location>
</feature>
<feature type="compositionally biased region" description="Low complexity" evidence="5">
    <location>
        <begin position="944"/>
        <end position="958"/>
    </location>
</feature>
<name>A0AAW0SW47_SCYPA</name>
<feature type="transmembrane region" description="Helical" evidence="6">
    <location>
        <begin position="281"/>
        <end position="300"/>
    </location>
</feature>
<dbReference type="InterPro" id="IPR039881">
    <property type="entry name" value="PCIF1-like"/>
</dbReference>
<dbReference type="PROSITE" id="PS50186">
    <property type="entry name" value="DEP"/>
    <property type="match status" value="1"/>
</dbReference>
<dbReference type="Pfam" id="PF12237">
    <property type="entry name" value="PCIF1_WW"/>
    <property type="match status" value="1"/>
</dbReference>
<dbReference type="PANTHER" id="PTHR21727:SF0">
    <property type="entry name" value="MRNA (2'-O-METHYLADENOSINE-N(6)-)-METHYLTRANSFERASE"/>
    <property type="match status" value="1"/>
</dbReference>
<feature type="transmembrane region" description="Helical" evidence="6">
    <location>
        <begin position="90"/>
        <end position="116"/>
    </location>
</feature>
<feature type="region of interest" description="Disordered" evidence="5">
    <location>
        <begin position="827"/>
        <end position="871"/>
    </location>
</feature>
<gene>
    <name evidence="8" type="ORF">O3P69_019439</name>
</gene>
<keyword evidence="4 6" id="KW-0472">Membrane</keyword>
<comment type="caution">
    <text evidence="8">The sequence shown here is derived from an EMBL/GenBank/DDBJ whole genome shotgun (WGS) entry which is preliminary data.</text>
</comment>
<feature type="compositionally biased region" description="Basic and acidic residues" evidence="5">
    <location>
        <begin position="1564"/>
        <end position="1586"/>
    </location>
</feature>
<feature type="transmembrane region" description="Helical" evidence="6">
    <location>
        <begin position="65"/>
        <end position="84"/>
    </location>
</feature>
<dbReference type="PANTHER" id="PTHR21727">
    <property type="entry name" value="PHOSPHORYLATED CTD INTERACTING FACTOR 1"/>
    <property type="match status" value="1"/>
</dbReference>
<feature type="transmembrane region" description="Helical" evidence="6">
    <location>
        <begin position="437"/>
        <end position="458"/>
    </location>
</feature>
<feature type="region of interest" description="Disordered" evidence="5">
    <location>
        <begin position="1006"/>
        <end position="1058"/>
    </location>
</feature>
<proteinExistence type="predicted"/>
<evidence type="ECO:0000259" key="7">
    <source>
        <dbReference type="PROSITE" id="PS50186"/>
    </source>
</evidence>
<evidence type="ECO:0000256" key="5">
    <source>
        <dbReference type="SAM" id="MobiDB-lite"/>
    </source>
</evidence>
<feature type="region of interest" description="Disordered" evidence="5">
    <location>
        <begin position="519"/>
        <end position="553"/>
    </location>
</feature>
<dbReference type="SMART" id="SM00049">
    <property type="entry name" value="DEP"/>
    <property type="match status" value="1"/>
</dbReference>
<organism evidence="8 9">
    <name type="scientific">Scylla paramamosain</name>
    <name type="common">Mud crab</name>
    <dbReference type="NCBI Taxonomy" id="85552"/>
    <lineage>
        <taxon>Eukaryota</taxon>
        <taxon>Metazoa</taxon>
        <taxon>Ecdysozoa</taxon>
        <taxon>Arthropoda</taxon>
        <taxon>Crustacea</taxon>
        <taxon>Multicrustacea</taxon>
        <taxon>Malacostraca</taxon>
        <taxon>Eumalacostraca</taxon>
        <taxon>Eucarida</taxon>
        <taxon>Decapoda</taxon>
        <taxon>Pleocyemata</taxon>
        <taxon>Brachyura</taxon>
        <taxon>Eubrachyura</taxon>
        <taxon>Portunoidea</taxon>
        <taxon>Portunidae</taxon>
        <taxon>Portuninae</taxon>
        <taxon>Scylla</taxon>
    </lineage>
</organism>
<feature type="transmembrane region" description="Helical" evidence="6">
    <location>
        <begin position="364"/>
        <end position="386"/>
    </location>
</feature>
<feature type="compositionally biased region" description="Pro residues" evidence="5">
    <location>
        <begin position="1640"/>
        <end position="1650"/>
    </location>
</feature>
<reference evidence="8 9" key="1">
    <citation type="submission" date="2023-03" db="EMBL/GenBank/DDBJ databases">
        <title>High-quality genome of Scylla paramamosain provides insights in environmental adaptation.</title>
        <authorList>
            <person name="Zhang L."/>
        </authorList>
    </citation>
    <scope>NUCLEOTIDE SEQUENCE [LARGE SCALE GENOMIC DNA]</scope>
    <source>
        <strain evidence="8">LZ_2023a</strain>
        <tissue evidence="8">Muscle</tissue>
    </source>
</reference>
<evidence type="ECO:0000256" key="1">
    <source>
        <dbReference type="ARBA" id="ARBA00004141"/>
    </source>
</evidence>
<feature type="region of interest" description="Disordered" evidence="5">
    <location>
        <begin position="565"/>
        <end position="604"/>
    </location>
</feature>
<dbReference type="InterPro" id="IPR036388">
    <property type="entry name" value="WH-like_DNA-bd_sf"/>
</dbReference>
<feature type="region of interest" description="Disordered" evidence="5">
    <location>
        <begin position="1628"/>
        <end position="1663"/>
    </location>
</feature>
<dbReference type="Gene3D" id="1.10.10.10">
    <property type="entry name" value="Winged helix-like DNA-binding domain superfamily/Winged helix DNA-binding domain"/>
    <property type="match status" value="1"/>
</dbReference>
<evidence type="ECO:0000256" key="6">
    <source>
        <dbReference type="SAM" id="Phobius"/>
    </source>
</evidence>
<feature type="compositionally biased region" description="Gly residues" evidence="5">
    <location>
        <begin position="582"/>
        <end position="591"/>
    </location>
</feature>
<dbReference type="SUPFAM" id="SSF46785">
    <property type="entry name" value="Winged helix' DNA-binding domain"/>
    <property type="match status" value="1"/>
</dbReference>
<feature type="transmembrane region" description="Helical" evidence="6">
    <location>
        <begin position="35"/>
        <end position="53"/>
    </location>
</feature>
<feature type="transmembrane region" description="Helical" evidence="6">
    <location>
        <begin position="320"/>
        <end position="343"/>
    </location>
</feature>
<evidence type="ECO:0000313" key="9">
    <source>
        <dbReference type="Proteomes" id="UP001487740"/>
    </source>
</evidence>
<accession>A0AAW0SW47</accession>
<feature type="compositionally biased region" description="Polar residues" evidence="5">
    <location>
        <begin position="526"/>
        <end position="538"/>
    </location>
</feature>
<keyword evidence="9" id="KW-1185">Reference proteome</keyword>
<evidence type="ECO:0000313" key="8">
    <source>
        <dbReference type="EMBL" id="KAK8379510.1"/>
    </source>
</evidence>
<evidence type="ECO:0000256" key="3">
    <source>
        <dbReference type="ARBA" id="ARBA00022989"/>
    </source>
</evidence>
<feature type="transmembrane region" description="Helical" evidence="6">
    <location>
        <begin position="392"/>
        <end position="425"/>
    </location>
</feature>
<sequence>MTTTTTATAATTAAAAGEGGAGGLFSSEDVAFSNLYPAVMECFVIILCGYLAGRCNLISQTEAKGLNTFVGTFALPSLIFMSMAKLDFSAVNWTFLLSICISKGVVFLVVTVVTLLVYKPVDMARAGLYAIFCTQSNDFALGYPIVAALYGKTHPEFATYLYLVAPISLVLLNPLGFVLMEIGKRRRRSEQEANSSSSSSNEGATGQQAGCKLGLCIARDVLLNPIVLMTTLGIVGNFVFSHTLPTILEGILKVLGQSFSATALFLLGLRMVGKVQTLKGSGLVVPGILIATKTLILPLVTREVVSLLQPGATSNDTYNVAVDLMASAMVACTFLSAPLMFVSAKMVTLVHINPADYVKELETILLNVSIVGLVSTVWVLFVFILSKKWRKLPHFVTMCLVVSQCVACVGALLWSPFLAITLFLLRWRSLCFVLRLRPFLCVLGWGLPAVVVTVLVLMVQQESEVGNKHDPNFQYGAAQAVVALLLLWFSLFTTMVCLILHQRHEKRYANYESLLNLDDSEGRSSPPASRHTSATSLSKLEGGGSVGCPPEDKQNINLEEVISNSDSDSLFSPDDELNGSGRARGGRGSSGGDDDSGVGECTQRFPLTEPEETGIVRDRDDEFQMMRHVVLLLLLCVSMIVGFALCMWTLVTEEMNGVYIELVFLDIVLNFGQGFFAAAILVWTAAWCRGLAEVVVPRWEDLDPLTRQTCDQFASYHMDKCVQDIVRDRRWRLQNLSGVFIGKELVDWLILVGLAGDRAEAVKYGRRLLQGGIISHLHHQHHFHDQALFYCFRTSALSTGAEISSNTRHHGFILGKLHSIIVYQPHSHRSPLHQPPPPLPHQPQPPAAPPQTPITAPPQQYPPSDPHQQPHAFQYSQTQYQGLRVTAPTHAIVGGAGSATPAPQTPIGGPPGGGPGVQETDLPPEMLAGLRRPTGSLLGRSGQVTTHTPTMTPSVTPSEYRTLPMGGEGPLPLPPPPPPSPHPHSDLTWGPKLLREERTYLHTHGEERAQLAPKTAPQPPLPPDQCQGGVWGPREPPSPPLLPPALSGLKRRASEEATGAPLAKKFVLAGPWDLEIPTNVIMFERPPITLPQPYPSVEVLRGQLVNKLRLGYQEMSQARQGIDAPRDSFSRWLMERKVVDHGWDPLLPSQCFPEVSQSMYREIMNDIPIKLERPTFTGKARKQLSKYAEAAKRMIETSRNASQESRKIVKWNVEDTFQWLRRTVGATFDDYMDRLAHLKRQCQPHLTEAAKQSVEGICTKIYNLSVEHAKKIREKHLQILEENNIREVGVPPVSGLRKVWCYPVQFTTPSPRPPPIDFLQDKDMTCLRYNGESLRINTPYFHKLEQLYRYNCFDDRKFELFLPRVWCLLKRYQSLLGTNPNEGHTTQCGLPTTVMECLNKHFNVTFECFASPLNCYFRQYCSAFADTDSYFGSRGPILDFKPVCGSFEANPPFCEELMEATVRHFEKLLSESQEPLSFIVFVPEWREPAPSALLHLEASRFNRKQIVLLPFEHEYRHGFQHFISKSEMVLKSGHGTVAVWLQNDTGFARWGPTPEKVDALLEAFRPGKERDRDRQEMLSPPRRDPPAEAPPPYVEVKPQVVPLAPSPHLSQPPPAVPVTVGAVVTASGAGSTSVGAVSSPPQPQQQPQPPATAATTTAAATSI</sequence>
<dbReference type="Pfam" id="PF00610">
    <property type="entry name" value="DEP"/>
    <property type="match status" value="1"/>
</dbReference>
<feature type="compositionally biased region" description="Low complexity" evidence="5">
    <location>
        <begin position="1628"/>
        <end position="1639"/>
    </location>
</feature>
<dbReference type="InterPro" id="IPR022035">
    <property type="entry name" value="PCIF1_WW"/>
</dbReference>
<feature type="transmembrane region" description="Helical" evidence="6">
    <location>
        <begin position="629"/>
        <end position="651"/>
    </location>
</feature>
<feature type="compositionally biased region" description="Pro residues" evidence="5">
    <location>
        <begin position="971"/>
        <end position="982"/>
    </location>
</feature>
<dbReference type="Proteomes" id="UP001487740">
    <property type="component" value="Unassembled WGS sequence"/>
</dbReference>
<dbReference type="InterPro" id="IPR000591">
    <property type="entry name" value="DEP_dom"/>
</dbReference>
<feature type="transmembrane region" description="Helical" evidence="6">
    <location>
        <begin position="222"/>
        <end position="244"/>
    </location>
</feature>
<keyword evidence="2 6" id="KW-0812">Transmembrane</keyword>
<evidence type="ECO:0000256" key="4">
    <source>
        <dbReference type="ARBA" id="ARBA00023136"/>
    </source>
</evidence>
<feature type="domain" description="DEP" evidence="7">
    <location>
        <begin position="726"/>
        <end position="794"/>
    </location>
</feature>
<dbReference type="EMBL" id="JARAKH010000043">
    <property type="protein sequence ID" value="KAK8379510.1"/>
    <property type="molecule type" value="Genomic_DNA"/>
</dbReference>
<feature type="transmembrane region" description="Helical" evidence="6">
    <location>
        <begin position="128"/>
        <end position="151"/>
    </location>
</feature>